<dbReference type="Proteomes" id="UP001484179">
    <property type="component" value="Chromosome 2"/>
</dbReference>
<dbReference type="EMBL" id="CP150850">
    <property type="protein sequence ID" value="WZW56790.1"/>
    <property type="molecule type" value="Genomic_DNA"/>
</dbReference>
<keyword evidence="2" id="KW-1185">Reference proteome</keyword>
<dbReference type="RefSeq" id="WP_342310621.1">
    <property type="nucleotide sequence ID" value="NZ_CP150850.1"/>
</dbReference>
<protein>
    <submittedName>
        <fullName evidence="1">Uncharacterized protein</fullName>
    </submittedName>
</protein>
<reference evidence="1 2" key="1">
    <citation type="submission" date="2024-04" db="EMBL/GenBank/DDBJ databases">
        <title>Biological Control Activity of Plant Growth Promoting Rhizobacteria Burkholderia pyrrocinia BX1 against Tobacco black shank Introduction Tobacco black shank (TBS) caused by the oomycete Phytophthora. nicotianae (P. nicotianae) has become a destructive soil.</title>
        <authorList>
            <person name="Liu X."/>
            <person name="Shu C."/>
        </authorList>
    </citation>
    <scope>NUCLEOTIDE SEQUENCE [LARGE SCALE GENOMIC DNA]</scope>
    <source>
        <strain evidence="1 2">BX1</strain>
    </source>
</reference>
<accession>A0ABZ3BNH6</accession>
<sequence>MSGTRGIGYLSPPKTLTSLKKCGTATGTGMAPEKPHRNCRSIKKPNVFRYLCTEGIWLCQADIPRKTSPFDENPSYDNRMSAPEKPHLYQKGAQQKRDFFQSWRAFRRIRLLTGPEKPHLCPFFEQIPFPEILTCDHDHSL</sequence>
<gene>
    <name evidence="1" type="ORF">WN985_30350</name>
</gene>
<evidence type="ECO:0000313" key="2">
    <source>
        <dbReference type="Proteomes" id="UP001484179"/>
    </source>
</evidence>
<name>A0ABZ3BNH6_BURPY</name>
<proteinExistence type="predicted"/>
<organism evidence="1 2">
    <name type="scientific">Burkholderia pyrrocinia</name>
    <name type="common">Pseudomonas pyrrocinia</name>
    <dbReference type="NCBI Taxonomy" id="60550"/>
    <lineage>
        <taxon>Bacteria</taxon>
        <taxon>Pseudomonadati</taxon>
        <taxon>Pseudomonadota</taxon>
        <taxon>Betaproteobacteria</taxon>
        <taxon>Burkholderiales</taxon>
        <taxon>Burkholderiaceae</taxon>
        <taxon>Burkholderia</taxon>
        <taxon>Burkholderia cepacia complex</taxon>
    </lineage>
</organism>
<evidence type="ECO:0000313" key="1">
    <source>
        <dbReference type="EMBL" id="WZW56790.1"/>
    </source>
</evidence>